<feature type="region of interest" description="Disordered" evidence="1">
    <location>
        <begin position="91"/>
        <end position="146"/>
    </location>
</feature>
<dbReference type="HOGENOM" id="CLU_1779346_0_0_1"/>
<feature type="compositionally biased region" description="Basic residues" evidence="1">
    <location>
        <begin position="124"/>
        <end position="146"/>
    </location>
</feature>
<reference evidence="2" key="1">
    <citation type="journal article" date="2013" name="Genome Biol.">
        <title>Draft genome of the mountain pine beetle, Dendroctonus ponderosae Hopkins, a major forest pest.</title>
        <authorList>
            <person name="Keeling C.I."/>
            <person name="Yuen M.M."/>
            <person name="Liao N.Y."/>
            <person name="Docking T.R."/>
            <person name="Chan S.K."/>
            <person name="Taylor G.A."/>
            <person name="Palmquist D.L."/>
            <person name="Jackman S.D."/>
            <person name="Nguyen A."/>
            <person name="Li M."/>
            <person name="Henderson H."/>
            <person name="Janes J.K."/>
            <person name="Zhao Y."/>
            <person name="Pandoh P."/>
            <person name="Moore R."/>
            <person name="Sperling F.A."/>
            <person name="Huber D.P."/>
            <person name="Birol I."/>
            <person name="Jones S.J."/>
            <person name="Bohlmann J."/>
        </authorList>
    </citation>
    <scope>NUCLEOTIDE SEQUENCE</scope>
</reference>
<sequence>MADWFEIIKLLKDVKRRTVDSFTEINQTISRLESQCILLAEQNESLKQEINNNYNADGNNKQRYKDEKIARHLSRSAPNICVVPPTFNRSKQVKTREIRSRSQSSKRSWKRNRSAKKVSIQKGRIVKRPRKLRKSKGSKYWRRNYC</sequence>
<accession>N6SRU8</accession>
<proteinExistence type="predicted"/>
<evidence type="ECO:0000313" key="2">
    <source>
        <dbReference type="EMBL" id="ENN70359.1"/>
    </source>
</evidence>
<feature type="compositionally biased region" description="Basic residues" evidence="1">
    <location>
        <begin position="107"/>
        <end position="116"/>
    </location>
</feature>
<gene>
    <name evidence="2" type="ORF">YQE_12867</name>
</gene>
<feature type="non-terminal residue" evidence="2">
    <location>
        <position position="1"/>
    </location>
</feature>
<dbReference type="AlphaFoldDB" id="N6SRU8"/>
<evidence type="ECO:0000256" key="1">
    <source>
        <dbReference type="SAM" id="MobiDB-lite"/>
    </source>
</evidence>
<name>N6SRU8_DENPD</name>
<dbReference type="EMBL" id="KB741292">
    <property type="protein sequence ID" value="ENN70359.1"/>
    <property type="molecule type" value="Genomic_DNA"/>
</dbReference>
<organism evidence="2">
    <name type="scientific">Dendroctonus ponderosae</name>
    <name type="common">Mountain pine beetle</name>
    <dbReference type="NCBI Taxonomy" id="77166"/>
    <lineage>
        <taxon>Eukaryota</taxon>
        <taxon>Metazoa</taxon>
        <taxon>Ecdysozoa</taxon>
        <taxon>Arthropoda</taxon>
        <taxon>Hexapoda</taxon>
        <taxon>Insecta</taxon>
        <taxon>Pterygota</taxon>
        <taxon>Neoptera</taxon>
        <taxon>Endopterygota</taxon>
        <taxon>Coleoptera</taxon>
        <taxon>Polyphaga</taxon>
        <taxon>Cucujiformia</taxon>
        <taxon>Curculionidae</taxon>
        <taxon>Scolytinae</taxon>
        <taxon>Dendroctonus</taxon>
    </lineage>
</organism>
<protein>
    <submittedName>
        <fullName evidence="2">Uncharacterized protein</fullName>
    </submittedName>
</protein>